<name>W4LZ46_ENTF1</name>
<sequence length="95" mass="10708">MAFSKTKRAGDIARDSMDRCPLSVKVGEGAFTDWEGPDAQRYLLRLWLHQPDFRQTVSEIEIYEELGISPVADQVPSFDDESAMQQMIQSSPAKS</sequence>
<dbReference type="Proteomes" id="UP000019141">
    <property type="component" value="Unassembled WGS sequence"/>
</dbReference>
<reference evidence="1 2" key="1">
    <citation type="journal article" date="2014" name="Nature">
        <title>An environmental bacterial taxon with a large and distinct metabolic repertoire.</title>
        <authorList>
            <person name="Wilson M.C."/>
            <person name="Mori T."/>
            <person name="Ruckert C."/>
            <person name="Uria A.R."/>
            <person name="Helf M.J."/>
            <person name="Takada K."/>
            <person name="Gernert C."/>
            <person name="Steffens U.A."/>
            <person name="Heycke N."/>
            <person name="Schmitt S."/>
            <person name="Rinke C."/>
            <person name="Helfrich E.J."/>
            <person name="Brachmann A.O."/>
            <person name="Gurgui C."/>
            <person name="Wakimoto T."/>
            <person name="Kracht M."/>
            <person name="Crusemann M."/>
            <person name="Hentschel U."/>
            <person name="Abe I."/>
            <person name="Matsunaga S."/>
            <person name="Kalinowski J."/>
            <person name="Takeyama H."/>
            <person name="Piel J."/>
        </authorList>
    </citation>
    <scope>NUCLEOTIDE SEQUENCE [LARGE SCALE GENOMIC DNA]</scope>
    <source>
        <strain evidence="2">TSY1</strain>
    </source>
</reference>
<evidence type="ECO:0000313" key="1">
    <source>
        <dbReference type="EMBL" id="ETX03016.1"/>
    </source>
</evidence>
<dbReference type="AlphaFoldDB" id="W4LZ46"/>
<accession>W4LZ46</accession>
<protein>
    <submittedName>
        <fullName evidence="1">Uncharacterized protein</fullName>
    </submittedName>
</protein>
<comment type="caution">
    <text evidence="1">The sequence shown here is derived from an EMBL/GenBank/DDBJ whole genome shotgun (WGS) entry which is preliminary data.</text>
</comment>
<dbReference type="HOGENOM" id="CLU_2367613_0_0_7"/>
<dbReference type="EMBL" id="AZHW01000086">
    <property type="protein sequence ID" value="ETX03016.1"/>
    <property type="molecule type" value="Genomic_DNA"/>
</dbReference>
<evidence type="ECO:0000313" key="2">
    <source>
        <dbReference type="Proteomes" id="UP000019141"/>
    </source>
</evidence>
<organism evidence="1 2">
    <name type="scientific">Entotheonella factor</name>
    <dbReference type="NCBI Taxonomy" id="1429438"/>
    <lineage>
        <taxon>Bacteria</taxon>
        <taxon>Pseudomonadati</taxon>
        <taxon>Nitrospinota/Tectimicrobiota group</taxon>
        <taxon>Candidatus Tectimicrobiota</taxon>
        <taxon>Candidatus Entotheonellia</taxon>
        <taxon>Candidatus Entotheonellales</taxon>
        <taxon>Candidatus Entotheonellaceae</taxon>
        <taxon>Candidatus Entotheonella</taxon>
    </lineage>
</organism>
<gene>
    <name evidence="1" type="ORF">ETSY1_01535</name>
</gene>
<keyword evidence="2" id="KW-1185">Reference proteome</keyword>
<proteinExistence type="predicted"/>